<dbReference type="InterPro" id="IPR013094">
    <property type="entry name" value="AB_hydrolase_3"/>
</dbReference>
<dbReference type="Pfam" id="PF07859">
    <property type="entry name" value="Abhydrolase_3"/>
    <property type="match status" value="1"/>
</dbReference>
<dbReference type="GO" id="GO:0016787">
    <property type="term" value="F:hydrolase activity"/>
    <property type="evidence" value="ECO:0007669"/>
    <property type="project" value="UniProtKB-KW"/>
</dbReference>
<evidence type="ECO:0000256" key="1">
    <source>
        <dbReference type="ARBA" id="ARBA00022801"/>
    </source>
</evidence>
<sequence>MCYLFLTRLRRAWNRFYQSNQIPMRKMTYPLQQLGKRLLSGSVMVLLLAATACKDNDAEPNQIRPTGPKPEWAPNIDGKMQAVIEQLQSYGTPPLESLTPGQARQAPSPTNAVMDLLRKNNISPPAPAVTKTHQVIPSPAPGGTLVRIYTPQRGQGPFPVVVYYHGGGWVIANLDTYEPSAAALAEQAEAIVVSVAYRQAPENKFPAAHEDSYAAYQWALSSAASINGDPGRVAVAGESAGGNLASAVSMMARDRGIKVPVHQLLVYPIANTDFNTPSYNQYANAKPLGRSLMQWFFTQYLRTPEDLNNPLIALVKAPNVAGLPPATIITAQIDPLQSEGQQYADKLKAAGIPVTYQNYEGVTHEFFGMAAVVDQAKQAQALAAGELKKAFNTATR</sequence>
<accession>A0A6J4HNM3</accession>
<dbReference type="InterPro" id="IPR050300">
    <property type="entry name" value="GDXG_lipolytic_enzyme"/>
</dbReference>
<evidence type="ECO:0000259" key="2">
    <source>
        <dbReference type="Pfam" id="PF07859"/>
    </source>
</evidence>
<keyword evidence="1" id="KW-0378">Hydrolase</keyword>
<reference evidence="3" key="1">
    <citation type="submission" date="2020-02" db="EMBL/GenBank/DDBJ databases">
        <authorList>
            <person name="Meier V. D."/>
        </authorList>
    </citation>
    <scope>NUCLEOTIDE SEQUENCE</scope>
    <source>
        <strain evidence="3">AVDCRST_MAG56</strain>
    </source>
</reference>
<dbReference type="InterPro" id="IPR029058">
    <property type="entry name" value="AB_hydrolase_fold"/>
</dbReference>
<protein>
    <submittedName>
        <fullName evidence="3">Esterase/lipase</fullName>
    </submittedName>
</protein>
<dbReference type="SUPFAM" id="SSF53474">
    <property type="entry name" value="alpha/beta-Hydrolases"/>
    <property type="match status" value="1"/>
</dbReference>
<feature type="domain" description="Alpha/beta hydrolase fold-3" evidence="2">
    <location>
        <begin position="161"/>
        <end position="367"/>
    </location>
</feature>
<dbReference type="Gene3D" id="3.40.50.1820">
    <property type="entry name" value="alpha/beta hydrolase"/>
    <property type="match status" value="1"/>
</dbReference>
<name>A0A6J4HNM3_9SPHI</name>
<dbReference type="EMBL" id="CADCTQ010000065">
    <property type="protein sequence ID" value="CAA9226617.1"/>
    <property type="molecule type" value="Genomic_DNA"/>
</dbReference>
<gene>
    <name evidence="3" type="ORF">AVDCRST_MAG56-699</name>
</gene>
<dbReference type="PANTHER" id="PTHR48081:SF8">
    <property type="entry name" value="ALPHA_BETA HYDROLASE FOLD-3 DOMAIN-CONTAINING PROTEIN-RELATED"/>
    <property type="match status" value="1"/>
</dbReference>
<dbReference type="AlphaFoldDB" id="A0A6J4HNM3"/>
<organism evidence="3">
    <name type="scientific">uncultured Cytophagales bacterium</name>
    <dbReference type="NCBI Taxonomy" id="158755"/>
    <lineage>
        <taxon>Bacteria</taxon>
        <taxon>Pseudomonadati</taxon>
        <taxon>Bacteroidota</taxon>
        <taxon>Sphingobacteriia</taxon>
        <taxon>Sphingobacteriales</taxon>
        <taxon>environmental samples</taxon>
    </lineage>
</organism>
<proteinExistence type="predicted"/>
<dbReference type="PANTHER" id="PTHR48081">
    <property type="entry name" value="AB HYDROLASE SUPERFAMILY PROTEIN C4A8.06C"/>
    <property type="match status" value="1"/>
</dbReference>
<evidence type="ECO:0000313" key="3">
    <source>
        <dbReference type="EMBL" id="CAA9226617.1"/>
    </source>
</evidence>